<keyword evidence="6" id="KW-0963">Cytoplasm</keyword>
<keyword evidence="11" id="KW-1185">Reference proteome</keyword>
<evidence type="ECO:0000256" key="1">
    <source>
        <dbReference type="ARBA" id="ARBA00002738"/>
    </source>
</evidence>
<keyword evidence="7" id="KW-0539">Nucleus</keyword>
<accession>A0A1Y2M3F9</accession>
<dbReference type="GO" id="GO:0005737">
    <property type="term" value="C:cytoplasm"/>
    <property type="evidence" value="ECO:0007669"/>
    <property type="project" value="UniProtKB-SubCell"/>
</dbReference>
<evidence type="ECO:0000256" key="4">
    <source>
        <dbReference type="ARBA" id="ARBA00009461"/>
    </source>
</evidence>
<evidence type="ECO:0000256" key="5">
    <source>
        <dbReference type="ARBA" id="ARBA00015162"/>
    </source>
</evidence>
<comment type="subcellular location">
    <subcellularLocation>
        <location evidence="3">Cytoplasm</location>
    </subcellularLocation>
    <subcellularLocation>
        <location evidence="2">Nucleus</location>
    </subcellularLocation>
</comment>
<evidence type="ECO:0000313" key="10">
    <source>
        <dbReference type="EMBL" id="OSS49768.1"/>
    </source>
</evidence>
<feature type="region of interest" description="Disordered" evidence="8">
    <location>
        <begin position="297"/>
        <end position="318"/>
    </location>
</feature>
<dbReference type="InterPro" id="IPR039024">
    <property type="entry name" value="RTC4"/>
</dbReference>
<gene>
    <name evidence="10" type="ORF">B5807_06023</name>
</gene>
<proteinExistence type="inferred from homology"/>
<evidence type="ECO:0000256" key="8">
    <source>
        <dbReference type="SAM" id="MobiDB-lite"/>
    </source>
</evidence>
<sequence length="561" mass="62114">MAVYNGPRRVGLTIQAPSLLRTVNGKPHAGREDHEEVQQQAQQDAEDVNAEPADSDHDMNVPKASRPRPPLQLKSSEEATILKLPPGPNRKRKAASPPIRPERGLRVPGQKTIVAPRVPKKGQYEQSRAAKQLGRDKENADAERTPPASSASAGPFDFGLSSQTSQKGRKITFGKAKTKNIHVAAPDPRAQKGKRGTISKSKNGQTSRDDESDSSNVSLMSPVLTDEQRPQLKHGVNTSRPQSDYEPEPAPADPELRSVPSRRPRKPRHINGSASDSAPLTDAELDTLLKPTLREQLGLPDNQDSSLPPSSAPQEELDNVDSYVRLLPAEMEEGTSCPLCHEPLDQDTYWAFWKGRDKTVKNQAAFCHAHRTATARRDYAAEGYPPIDWPRLPERIKTHRMALYKILTGETPSPFRTRYAPLALTGKAAAVPSRRTDLPASKRAELESQALDDAAVYPGYYGARGRRLITERVMALLHAEIKRSTDAVVQTSGPATFVQAVMVPEVAVRLIMEDLECDREQAEEVRERTLEMGVLLHEEVEDEVLVGKDEEEEDRENEYCL</sequence>
<dbReference type="PANTHER" id="PTHR41391">
    <property type="entry name" value="RESTRICTION OF TELOMERE CAPPING PROTEIN 4"/>
    <property type="match status" value="1"/>
</dbReference>
<reference evidence="10 11" key="1">
    <citation type="journal article" date="2017" name="Genome Announc.">
        <title>Genome sequence of the saprophytic ascomycete Epicoccum nigrum ICMP 19927 strain isolated from New Zealand.</title>
        <authorList>
            <person name="Fokin M."/>
            <person name="Fleetwood D."/>
            <person name="Weir B.S."/>
            <person name="Villas-Boas S.G."/>
        </authorList>
    </citation>
    <scope>NUCLEOTIDE SEQUENCE [LARGE SCALE GENOMIC DNA]</scope>
    <source>
        <strain evidence="10 11">ICMP 19927</strain>
    </source>
</reference>
<evidence type="ECO:0000256" key="6">
    <source>
        <dbReference type="ARBA" id="ARBA00022490"/>
    </source>
</evidence>
<organism evidence="10 11">
    <name type="scientific">Epicoccum nigrum</name>
    <name type="common">Soil fungus</name>
    <name type="synonym">Epicoccum purpurascens</name>
    <dbReference type="NCBI Taxonomy" id="105696"/>
    <lineage>
        <taxon>Eukaryota</taxon>
        <taxon>Fungi</taxon>
        <taxon>Dikarya</taxon>
        <taxon>Ascomycota</taxon>
        <taxon>Pezizomycotina</taxon>
        <taxon>Dothideomycetes</taxon>
        <taxon>Pleosporomycetidae</taxon>
        <taxon>Pleosporales</taxon>
        <taxon>Pleosporineae</taxon>
        <taxon>Didymellaceae</taxon>
        <taxon>Epicoccum</taxon>
    </lineage>
</organism>
<name>A0A1Y2M3F9_EPING</name>
<evidence type="ECO:0000256" key="7">
    <source>
        <dbReference type="ARBA" id="ARBA00023242"/>
    </source>
</evidence>
<evidence type="ECO:0000259" key="9">
    <source>
        <dbReference type="SMART" id="SM01312"/>
    </source>
</evidence>
<dbReference type="InParanoid" id="A0A1Y2M3F9"/>
<dbReference type="PANTHER" id="PTHR41391:SF1">
    <property type="entry name" value="RESTRICTION OF TELOMERE CAPPING PROTEIN 4"/>
    <property type="match status" value="1"/>
</dbReference>
<feature type="compositionally biased region" description="Basic and acidic residues" evidence="8">
    <location>
        <begin position="133"/>
        <end position="144"/>
    </location>
</feature>
<evidence type="ECO:0000313" key="11">
    <source>
        <dbReference type="Proteomes" id="UP000193240"/>
    </source>
</evidence>
<dbReference type="InterPro" id="IPR028094">
    <property type="entry name" value="RTC4_C"/>
</dbReference>
<feature type="domain" description="Restriction of telomere capping protein 4 C-terminal" evidence="9">
    <location>
        <begin position="406"/>
        <end position="539"/>
    </location>
</feature>
<dbReference type="OMA" id="LLIMEDC"/>
<evidence type="ECO:0000256" key="3">
    <source>
        <dbReference type="ARBA" id="ARBA00004496"/>
    </source>
</evidence>
<dbReference type="SMART" id="SM01312">
    <property type="entry name" value="RTC4"/>
    <property type="match status" value="1"/>
</dbReference>
<dbReference type="EMBL" id="KZ107843">
    <property type="protein sequence ID" value="OSS49768.1"/>
    <property type="molecule type" value="Genomic_DNA"/>
</dbReference>
<evidence type="ECO:0000256" key="2">
    <source>
        <dbReference type="ARBA" id="ARBA00004123"/>
    </source>
</evidence>
<dbReference type="STRING" id="105696.A0A1Y2M3F9"/>
<feature type="compositionally biased region" description="Basic residues" evidence="8">
    <location>
        <begin position="260"/>
        <end position="269"/>
    </location>
</feature>
<dbReference type="Pfam" id="PF14474">
    <property type="entry name" value="RTC4"/>
    <property type="match status" value="1"/>
</dbReference>
<protein>
    <recommendedName>
        <fullName evidence="5">Restriction of telomere capping protein 4</fullName>
    </recommendedName>
</protein>
<feature type="compositionally biased region" description="Polar residues" evidence="8">
    <location>
        <begin position="302"/>
        <end position="313"/>
    </location>
</feature>
<feature type="region of interest" description="Disordered" evidence="8">
    <location>
        <begin position="1"/>
        <end position="281"/>
    </location>
</feature>
<dbReference type="GO" id="GO:0005634">
    <property type="term" value="C:nucleus"/>
    <property type="evidence" value="ECO:0007669"/>
    <property type="project" value="UniProtKB-SubCell"/>
</dbReference>
<comment type="function">
    <text evidence="1">May be involved in a process influencing telomere capping.</text>
</comment>
<dbReference type="Proteomes" id="UP000193240">
    <property type="component" value="Unassembled WGS sequence"/>
</dbReference>
<dbReference type="AlphaFoldDB" id="A0A1Y2M3F9"/>
<comment type="similarity">
    <text evidence="4">Belongs to the RTC4 family.</text>
</comment>
<feature type="compositionally biased region" description="Basic residues" evidence="8">
    <location>
        <begin position="167"/>
        <end position="180"/>
    </location>
</feature>